<name>A0A9X0BZ40_9EURO</name>
<dbReference type="AlphaFoldDB" id="A0A9X0BZ40"/>
<organism evidence="2 3">
    <name type="scientific">Penicillium diatomitis</name>
    <dbReference type="NCBI Taxonomy" id="2819901"/>
    <lineage>
        <taxon>Eukaryota</taxon>
        <taxon>Fungi</taxon>
        <taxon>Dikarya</taxon>
        <taxon>Ascomycota</taxon>
        <taxon>Pezizomycotina</taxon>
        <taxon>Eurotiomycetes</taxon>
        <taxon>Eurotiomycetidae</taxon>
        <taxon>Eurotiales</taxon>
        <taxon>Aspergillaceae</taxon>
        <taxon>Penicillium</taxon>
    </lineage>
</organism>
<sequence length="310" mass="34345">MEYTRLQNLPMPAVLRRRLPRLYSSHGAVAEKSSRGSLPAESSSSFVSSFPDEHQTWEPVVTRIERPSTASDDLTSFDSQSRGSISPLGEEVGCPDNYETESGLRWNRVAPAFNLLRNAGYEAQRPQADGRLVRSLYVSAVMYLLDALPSDLTPDETVLLRHRLPESLRDKVTSSPNSQQLQAQTTPGVEVDRLPRSYLHRLLASMIVQCFIFIRFVLPYLQLFLHKAYEYERSHRLTERFIASTLDVAEGLGRSGASIGSAVLRLNEGKLGIAVGNFASWWIEGIAGGVYDGVGEGMMQAGLVKTGLEL</sequence>
<feature type="compositionally biased region" description="Polar residues" evidence="1">
    <location>
        <begin position="173"/>
        <end position="187"/>
    </location>
</feature>
<evidence type="ECO:0000256" key="1">
    <source>
        <dbReference type="SAM" id="MobiDB-lite"/>
    </source>
</evidence>
<evidence type="ECO:0000313" key="2">
    <source>
        <dbReference type="EMBL" id="KAJ5491380.1"/>
    </source>
</evidence>
<feature type="region of interest" description="Disordered" evidence="1">
    <location>
        <begin position="28"/>
        <end position="50"/>
    </location>
</feature>
<keyword evidence="3" id="KW-1185">Reference proteome</keyword>
<gene>
    <name evidence="2" type="ORF">N7539_002947</name>
</gene>
<reference evidence="2" key="2">
    <citation type="journal article" date="2023" name="IMA Fungus">
        <title>Comparative genomic study of the Penicillium genus elucidates a diverse pangenome and 15 lateral gene transfer events.</title>
        <authorList>
            <person name="Petersen C."/>
            <person name="Sorensen T."/>
            <person name="Nielsen M.R."/>
            <person name="Sondergaard T.E."/>
            <person name="Sorensen J.L."/>
            <person name="Fitzpatrick D.A."/>
            <person name="Frisvad J.C."/>
            <person name="Nielsen K.L."/>
        </authorList>
    </citation>
    <scope>NUCLEOTIDE SEQUENCE</scope>
    <source>
        <strain evidence="2">IBT 30728</strain>
    </source>
</reference>
<reference evidence="2" key="1">
    <citation type="submission" date="2022-12" db="EMBL/GenBank/DDBJ databases">
        <authorList>
            <person name="Petersen C."/>
        </authorList>
    </citation>
    <scope>NUCLEOTIDE SEQUENCE</scope>
    <source>
        <strain evidence="2">IBT 30728</strain>
    </source>
</reference>
<feature type="region of interest" description="Disordered" evidence="1">
    <location>
        <begin position="68"/>
        <end position="93"/>
    </location>
</feature>
<protein>
    <submittedName>
        <fullName evidence="2">Uncharacterized protein</fullName>
    </submittedName>
</protein>
<evidence type="ECO:0000313" key="3">
    <source>
        <dbReference type="Proteomes" id="UP001148312"/>
    </source>
</evidence>
<dbReference type="RefSeq" id="XP_056792509.1">
    <property type="nucleotide sequence ID" value="XM_056932550.1"/>
</dbReference>
<dbReference type="EMBL" id="JAPWDQ010000003">
    <property type="protein sequence ID" value="KAJ5491380.1"/>
    <property type="molecule type" value="Genomic_DNA"/>
</dbReference>
<feature type="region of interest" description="Disordered" evidence="1">
    <location>
        <begin position="169"/>
        <end position="188"/>
    </location>
</feature>
<proteinExistence type="predicted"/>
<dbReference type="Proteomes" id="UP001148312">
    <property type="component" value="Unassembled WGS sequence"/>
</dbReference>
<accession>A0A9X0BZ40</accession>
<dbReference type="GeneID" id="81622799"/>
<comment type="caution">
    <text evidence="2">The sequence shown here is derived from an EMBL/GenBank/DDBJ whole genome shotgun (WGS) entry which is preliminary data.</text>
</comment>
<feature type="compositionally biased region" description="Polar residues" evidence="1">
    <location>
        <begin position="68"/>
        <end position="84"/>
    </location>
</feature>